<protein>
    <recommendedName>
        <fullName evidence="1">Phosphoribulokinase/uridine kinase domain-containing protein</fullName>
    </recommendedName>
</protein>
<accession>A0ABT4G9Z2</accession>
<dbReference type="InterPro" id="IPR006083">
    <property type="entry name" value="PRK/URK"/>
</dbReference>
<dbReference type="SUPFAM" id="SSF52540">
    <property type="entry name" value="P-loop containing nucleoside triphosphate hydrolases"/>
    <property type="match status" value="1"/>
</dbReference>
<comment type="caution">
    <text evidence="2">The sequence shown here is derived from an EMBL/GenBank/DDBJ whole genome shotgun (WGS) entry which is preliminary data.</text>
</comment>
<dbReference type="Gene3D" id="3.40.50.300">
    <property type="entry name" value="P-loop containing nucleotide triphosphate hydrolases"/>
    <property type="match status" value="1"/>
</dbReference>
<reference evidence="2 3" key="1">
    <citation type="submission" date="2022-05" db="EMBL/GenBank/DDBJ databases">
        <title>Genome Sequencing of Bee-Associated Microbes.</title>
        <authorList>
            <person name="Dunlap C."/>
        </authorList>
    </citation>
    <scope>NUCLEOTIDE SEQUENCE [LARGE SCALE GENOMIC DNA]</scope>
    <source>
        <strain evidence="2 3">NRRL B-14421</strain>
    </source>
</reference>
<evidence type="ECO:0000259" key="1">
    <source>
        <dbReference type="Pfam" id="PF00485"/>
    </source>
</evidence>
<dbReference type="Pfam" id="PF00485">
    <property type="entry name" value="PRK"/>
    <property type="match status" value="1"/>
</dbReference>
<proteinExistence type="predicted"/>
<dbReference type="Proteomes" id="UP001527099">
    <property type="component" value="Unassembled WGS sequence"/>
</dbReference>
<evidence type="ECO:0000313" key="2">
    <source>
        <dbReference type="EMBL" id="MCY9693005.1"/>
    </source>
</evidence>
<name>A0ABT4G9Z2_9BACL</name>
<dbReference type="RefSeq" id="WP_029195923.1">
    <property type="nucleotide sequence ID" value="NZ_JAMDMW010000013.1"/>
</dbReference>
<evidence type="ECO:0000313" key="3">
    <source>
        <dbReference type="Proteomes" id="UP001527099"/>
    </source>
</evidence>
<dbReference type="EMBL" id="JAMDMX010000025">
    <property type="protein sequence ID" value="MCY9693005.1"/>
    <property type="molecule type" value="Genomic_DNA"/>
</dbReference>
<dbReference type="InterPro" id="IPR027417">
    <property type="entry name" value="P-loop_NTPase"/>
</dbReference>
<organism evidence="2 3">
    <name type="scientific">Paenibacillus alginolyticus</name>
    <dbReference type="NCBI Taxonomy" id="59839"/>
    <lineage>
        <taxon>Bacteria</taxon>
        <taxon>Bacillati</taxon>
        <taxon>Bacillota</taxon>
        <taxon>Bacilli</taxon>
        <taxon>Bacillales</taxon>
        <taxon>Paenibacillaceae</taxon>
        <taxon>Paenibacillus</taxon>
    </lineage>
</organism>
<sequence length="182" mass="20937">MLQQKPFVLAVSAVSGGGKTTLVKQLNATLVKSKALYFDEYDFDDSPKDICEWVENGADHSQWNLTPLINDLRSLIFAENQSLKYIILDYPFAYRHKAMSELLNFTIFIDTPLDVALCRRIQRDYKNTKTEIIQNDITNYHDRGRNAYLNMLSTVKPNSDYIVDGLLPIETIIELIIQEITK</sequence>
<gene>
    <name evidence="2" type="ORF">M5X19_08860</name>
</gene>
<keyword evidence="3" id="KW-1185">Reference proteome</keyword>
<dbReference type="NCBIfam" id="NF006085">
    <property type="entry name" value="PRK08233.1"/>
    <property type="match status" value="1"/>
</dbReference>
<feature type="domain" description="Phosphoribulokinase/uridine kinase" evidence="1">
    <location>
        <begin position="94"/>
        <end position="164"/>
    </location>
</feature>